<feature type="compositionally biased region" description="Acidic residues" evidence="2">
    <location>
        <begin position="49"/>
        <end position="73"/>
    </location>
</feature>
<dbReference type="EMBL" id="JAULSR010000001">
    <property type="protein sequence ID" value="KAK0635007.1"/>
    <property type="molecule type" value="Genomic_DNA"/>
</dbReference>
<evidence type="ECO:0000313" key="3">
    <source>
        <dbReference type="EMBL" id="KAK0635007.1"/>
    </source>
</evidence>
<evidence type="ECO:0000313" key="4">
    <source>
        <dbReference type="Proteomes" id="UP001174934"/>
    </source>
</evidence>
<dbReference type="InterPro" id="IPR038077">
    <property type="entry name" value="Troponin_sf"/>
</dbReference>
<evidence type="ECO:0000256" key="1">
    <source>
        <dbReference type="SAM" id="Coils"/>
    </source>
</evidence>
<keyword evidence="1" id="KW-0175">Coiled coil</keyword>
<evidence type="ECO:0000256" key="2">
    <source>
        <dbReference type="SAM" id="MobiDB-lite"/>
    </source>
</evidence>
<feature type="coiled-coil region" evidence="1">
    <location>
        <begin position="275"/>
        <end position="309"/>
    </location>
</feature>
<protein>
    <submittedName>
        <fullName evidence="3">Uncharacterized protein</fullName>
    </submittedName>
</protein>
<name>A0AA39XKJ2_9PEZI</name>
<feature type="region of interest" description="Disordered" evidence="2">
    <location>
        <begin position="47"/>
        <end position="86"/>
    </location>
</feature>
<comment type="caution">
    <text evidence="3">The sequence shown here is derived from an EMBL/GenBank/DDBJ whole genome shotgun (WGS) entry which is preliminary data.</text>
</comment>
<feature type="region of interest" description="Disordered" evidence="2">
    <location>
        <begin position="351"/>
        <end position="400"/>
    </location>
</feature>
<proteinExistence type="predicted"/>
<reference evidence="3" key="1">
    <citation type="submission" date="2023-06" db="EMBL/GenBank/DDBJ databases">
        <title>Genome-scale phylogeny and comparative genomics of the fungal order Sordariales.</title>
        <authorList>
            <consortium name="Lawrence Berkeley National Laboratory"/>
            <person name="Hensen N."/>
            <person name="Bonometti L."/>
            <person name="Westerberg I."/>
            <person name="Brannstrom I.O."/>
            <person name="Guillou S."/>
            <person name="Cros-Aarteil S."/>
            <person name="Calhoun S."/>
            <person name="Haridas S."/>
            <person name="Kuo A."/>
            <person name="Mondo S."/>
            <person name="Pangilinan J."/>
            <person name="Riley R."/>
            <person name="LaButti K."/>
            <person name="Andreopoulos B."/>
            <person name="Lipzen A."/>
            <person name="Chen C."/>
            <person name="Yanf M."/>
            <person name="Daum C."/>
            <person name="Ng V."/>
            <person name="Clum A."/>
            <person name="Steindorff A."/>
            <person name="Ohm R."/>
            <person name="Martin F."/>
            <person name="Silar P."/>
            <person name="Natvig D."/>
            <person name="Lalanne C."/>
            <person name="Gautier V."/>
            <person name="Ament-velasquez S.L."/>
            <person name="Kruys A."/>
            <person name="Hutchinson M.I."/>
            <person name="Powell A.J."/>
            <person name="Barry K."/>
            <person name="Miller A.N."/>
            <person name="Grigoriev I.V."/>
            <person name="Debuchy R."/>
            <person name="Gladieux P."/>
            <person name="Thoren M.H."/>
            <person name="Johannesson H."/>
        </authorList>
    </citation>
    <scope>NUCLEOTIDE SEQUENCE</scope>
    <source>
        <strain evidence="3">SMH3391-2</strain>
    </source>
</reference>
<feature type="compositionally biased region" description="Basic residues" evidence="2">
    <location>
        <begin position="353"/>
        <end position="364"/>
    </location>
</feature>
<sequence>MSLHRLGIGSLSPLSPMRRQFSSPLFRSSPLLSIMRSDISVAAITTTTTDDDDGDGYIDIDDDDYQSRDEDEESHTPGSHQDLNDHLTQDSKDVLIERLGDLVQRLSSTGGGGRIVNETIISMLHARVDEMEKVLAAAAAPSSSGKVRAAAQVGSRPRPAALQQSISMPFVLPPVDGDDDGDNGQHHQGLWSGMPVPGWLAPRFPDLLTPTTTITAEPVSTVKQQMGAGAKGPKKAKEDVAAERRVADEIGELDEKLVSILQGLKARREESDHLHALLVERAESAAARIMELEKEVFDLEDEVSGNESELKHLRLKLRAVETQFVPAEADPELVRSIEKWKADWTSLRDKMSMRKKGRRSRIQLRPRGLGDGDGDGEESTFSAMTDVSMMVQESRSPSVR</sequence>
<dbReference type="SUPFAM" id="SSF90250">
    <property type="entry name" value="Troponin coil-coiled subunits"/>
    <property type="match status" value="1"/>
</dbReference>
<accession>A0AA39XKJ2</accession>
<dbReference type="Proteomes" id="UP001174934">
    <property type="component" value="Unassembled WGS sequence"/>
</dbReference>
<organism evidence="3 4">
    <name type="scientific">Bombardia bombarda</name>
    <dbReference type="NCBI Taxonomy" id="252184"/>
    <lineage>
        <taxon>Eukaryota</taxon>
        <taxon>Fungi</taxon>
        <taxon>Dikarya</taxon>
        <taxon>Ascomycota</taxon>
        <taxon>Pezizomycotina</taxon>
        <taxon>Sordariomycetes</taxon>
        <taxon>Sordariomycetidae</taxon>
        <taxon>Sordariales</taxon>
        <taxon>Lasiosphaeriaceae</taxon>
        <taxon>Bombardia</taxon>
    </lineage>
</organism>
<feature type="compositionally biased region" description="Polar residues" evidence="2">
    <location>
        <begin position="379"/>
        <end position="400"/>
    </location>
</feature>
<keyword evidence="4" id="KW-1185">Reference proteome</keyword>
<gene>
    <name evidence="3" type="ORF">B0T17DRAFT_26398</name>
</gene>
<dbReference type="AlphaFoldDB" id="A0AA39XKJ2"/>